<dbReference type="Proteomes" id="UP001153076">
    <property type="component" value="Unassembled WGS sequence"/>
</dbReference>
<proteinExistence type="predicted"/>
<evidence type="ECO:0000313" key="2">
    <source>
        <dbReference type="EMBL" id="KAJ8423840.1"/>
    </source>
</evidence>
<gene>
    <name evidence="2" type="ORF">Cgig2_024298</name>
</gene>
<dbReference type="AlphaFoldDB" id="A0A9Q1GRK1"/>
<organism evidence="2 3">
    <name type="scientific">Carnegiea gigantea</name>
    <dbReference type="NCBI Taxonomy" id="171969"/>
    <lineage>
        <taxon>Eukaryota</taxon>
        <taxon>Viridiplantae</taxon>
        <taxon>Streptophyta</taxon>
        <taxon>Embryophyta</taxon>
        <taxon>Tracheophyta</taxon>
        <taxon>Spermatophyta</taxon>
        <taxon>Magnoliopsida</taxon>
        <taxon>eudicotyledons</taxon>
        <taxon>Gunneridae</taxon>
        <taxon>Pentapetalae</taxon>
        <taxon>Caryophyllales</taxon>
        <taxon>Cactineae</taxon>
        <taxon>Cactaceae</taxon>
        <taxon>Cactoideae</taxon>
        <taxon>Echinocereeae</taxon>
        <taxon>Carnegiea</taxon>
    </lineage>
</organism>
<dbReference type="EMBL" id="JAKOGI010001851">
    <property type="protein sequence ID" value="KAJ8423840.1"/>
    <property type="molecule type" value="Genomic_DNA"/>
</dbReference>
<keyword evidence="3" id="KW-1185">Reference proteome</keyword>
<feature type="region of interest" description="Disordered" evidence="1">
    <location>
        <begin position="149"/>
        <end position="179"/>
    </location>
</feature>
<accession>A0A9Q1GRK1</accession>
<comment type="caution">
    <text evidence="2">The sequence shown here is derived from an EMBL/GenBank/DDBJ whole genome shotgun (WGS) entry which is preliminary data.</text>
</comment>
<sequence>MGYKVLVAGILTSNGCECCSSWRRWQGKGDSYVCFMGGMLVETRDGKVTYEGRSRKCMVVRKGMGAKELLKMVREMTGSDMSEEKLWYSLKYDREMLVAVEGDNDVQVIFKGNDEHGYMYIVENTGPMRRPHTRAALCESRVRDIGEGKQIARSGGKCNDGEEVGEERGNNEAGGKRSLGVEGGELLASRLHLGRDTIEMSDDDEISVASEDTGLQFIMYPRPAAKIPPNLQAHTHCAGVLYHGRHYTKFGFTSVFPIEIPHTYVSTTPPYMLGTHTVT</sequence>
<evidence type="ECO:0008006" key="4">
    <source>
        <dbReference type="Google" id="ProtNLM"/>
    </source>
</evidence>
<evidence type="ECO:0000313" key="3">
    <source>
        <dbReference type="Proteomes" id="UP001153076"/>
    </source>
</evidence>
<evidence type="ECO:0000256" key="1">
    <source>
        <dbReference type="SAM" id="MobiDB-lite"/>
    </source>
</evidence>
<name>A0A9Q1GRK1_9CARY</name>
<protein>
    <recommendedName>
        <fullName evidence="4">PB1 domain-containing protein</fullName>
    </recommendedName>
</protein>
<reference evidence="2" key="1">
    <citation type="submission" date="2022-04" db="EMBL/GenBank/DDBJ databases">
        <title>Carnegiea gigantea Genome sequencing and assembly v2.</title>
        <authorList>
            <person name="Copetti D."/>
            <person name="Sanderson M.J."/>
            <person name="Burquez A."/>
            <person name="Wojciechowski M.F."/>
        </authorList>
    </citation>
    <scope>NUCLEOTIDE SEQUENCE</scope>
    <source>
        <strain evidence="2">SGP5-SGP5p</strain>
        <tissue evidence="2">Aerial part</tissue>
    </source>
</reference>